<name>A0ABU0CUJ6_9BACI</name>
<gene>
    <name evidence="2" type="ORF">J2S00_002799</name>
</gene>
<feature type="transmembrane region" description="Helical" evidence="1">
    <location>
        <begin position="7"/>
        <end position="26"/>
    </location>
</feature>
<organism evidence="2 3">
    <name type="scientific">Caldalkalibacillus uzonensis</name>
    <dbReference type="NCBI Taxonomy" id="353224"/>
    <lineage>
        <taxon>Bacteria</taxon>
        <taxon>Bacillati</taxon>
        <taxon>Bacillota</taxon>
        <taxon>Bacilli</taxon>
        <taxon>Bacillales</taxon>
        <taxon>Bacillaceae</taxon>
        <taxon>Caldalkalibacillus</taxon>
    </lineage>
</organism>
<dbReference type="EMBL" id="JAUSUQ010000010">
    <property type="protein sequence ID" value="MDQ0340004.1"/>
    <property type="molecule type" value="Genomic_DNA"/>
</dbReference>
<feature type="transmembrane region" description="Helical" evidence="1">
    <location>
        <begin position="32"/>
        <end position="54"/>
    </location>
</feature>
<evidence type="ECO:0000256" key="1">
    <source>
        <dbReference type="SAM" id="Phobius"/>
    </source>
</evidence>
<reference evidence="2 3" key="1">
    <citation type="submission" date="2023-07" db="EMBL/GenBank/DDBJ databases">
        <title>Genomic Encyclopedia of Type Strains, Phase IV (KMG-IV): sequencing the most valuable type-strain genomes for metagenomic binning, comparative biology and taxonomic classification.</title>
        <authorList>
            <person name="Goeker M."/>
        </authorList>
    </citation>
    <scope>NUCLEOTIDE SEQUENCE [LARGE SCALE GENOMIC DNA]</scope>
    <source>
        <strain evidence="2 3">DSM 17740</strain>
    </source>
</reference>
<keyword evidence="1" id="KW-0472">Membrane</keyword>
<accession>A0ABU0CUJ6</accession>
<keyword evidence="1" id="KW-1133">Transmembrane helix</keyword>
<comment type="caution">
    <text evidence="2">The sequence shown here is derived from an EMBL/GenBank/DDBJ whole genome shotgun (WGS) entry which is preliminary data.</text>
</comment>
<sequence>MKKTTTTIITLLCSFLLFAFGIYRILTGTLSSTPLIVAYIFAITGFFGIVVNIVKLRKIRAT</sequence>
<evidence type="ECO:0000313" key="3">
    <source>
        <dbReference type="Proteomes" id="UP001232445"/>
    </source>
</evidence>
<proteinExistence type="predicted"/>
<keyword evidence="3" id="KW-1185">Reference proteome</keyword>
<keyword evidence="1" id="KW-0812">Transmembrane</keyword>
<dbReference type="Proteomes" id="UP001232445">
    <property type="component" value="Unassembled WGS sequence"/>
</dbReference>
<evidence type="ECO:0000313" key="2">
    <source>
        <dbReference type="EMBL" id="MDQ0340004.1"/>
    </source>
</evidence>
<protein>
    <submittedName>
        <fullName evidence="2">ABC-type bacteriocin/lantibiotic exporter with double-glycine peptidase domain</fullName>
    </submittedName>
</protein>